<dbReference type="InterPro" id="IPR002759">
    <property type="entry name" value="Pop5/Rpp14/Rnp2-like"/>
</dbReference>
<comment type="catalytic activity">
    <reaction evidence="1 10">
        <text>Endonucleolytic cleavage of RNA, removing 5'-extranucleotides from tRNA precursor.</text>
        <dbReference type="EC" id="3.1.26.5"/>
    </reaction>
</comment>
<keyword evidence="6" id="KW-0378">Hydrolase</keyword>
<dbReference type="HOGENOM" id="CLU_086710_1_2_1"/>
<evidence type="ECO:0000256" key="2">
    <source>
        <dbReference type="ARBA" id="ARBA00004123"/>
    </source>
</evidence>
<evidence type="ECO:0000313" key="12">
    <source>
        <dbReference type="Proteomes" id="UP000006790"/>
    </source>
</evidence>
<dbReference type="Gene3D" id="3.30.70.3250">
    <property type="entry name" value="Ribonuclease P, Pop5 subunit"/>
    <property type="match status" value="1"/>
</dbReference>
<dbReference type="GO" id="GO:0000171">
    <property type="term" value="F:ribonuclease MRP activity"/>
    <property type="evidence" value="ECO:0007669"/>
    <property type="project" value="EnsemblFungi"/>
</dbReference>
<dbReference type="GO" id="GO:0000172">
    <property type="term" value="C:ribonuclease MRP complex"/>
    <property type="evidence" value="ECO:0007669"/>
    <property type="project" value="EnsemblFungi"/>
</dbReference>
<dbReference type="RefSeq" id="XP_003646665.1">
    <property type="nucleotide sequence ID" value="XM_003646617.1"/>
</dbReference>
<proteinExistence type="inferred from homology"/>
<dbReference type="FunCoup" id="I6NCQ6">
    <property type="interactions" value="273"/>
</dbReference>
<dbReference type="Pfam" id="PF01900">
    <property type="entry name" value="RNase_P_Rpp14"/>
    <property type="match status" value="1"/>
</dbReference>
<dbReference type="OMA" id="IVRCPRA"/>
<dbReference type="GO" id="GO:0005655">
    <property type="term" value="C:nucleolar ribonuclease P complex"/>
    <property type="evidence" value="ECO:0007669"/>
    <property type="project" value="EnsemblFungi"/>
</dbReference>
<evidence type="ECO:0000256" key="5">
    <source>
        <dbReference type="ARBA" id="ARBA00022694"/>
    </source>
</evidence>
<protein>
    <recommendedName>
        <fullName evidence="8 10">Ribonuclease P/MRP protein subunit POP5</fullName>
        <ecNumber evidence="4 10">3.1.26.5</ecNumber>
    </recommendedName>
</protein>
<evidence type="ECO:0000256" key="3">
    <source>
        <dbReference type="ARBA" id="ARBA00010800"/>
    </source>
</evidence>
<comment type="function">
    <text evidence="9">Component of ribonuclease P, a protein complex that generates mature tRNA molecules by cleaving their 5'-ends. Also a component of RNase MRP, which cleaves pre-rRNA sequences.</text>
</comment>
<dbReference type="EMBL" id="CP002501">
    <property type="protein sequence ID" value="AET39848.1"/>
    <property type="molecule type" value="Genomic_DNA"/>
</dbReference>
<dbReference type="GO" id="GO:0001682">
    <property type="term" value="P:tRNA 5'-leader removal"/>
    <property type="evidence" value="ECO:0007669"/>
    <property type="project" value="EnsemblFungi"/>
</dbReference>
<evidence type="ECO:0000256" key="6">
    <source>
        <dbReference type="ARBA" id="ARBA00022801"/>
    </source>
</evidence>
<dbReference type="GeneID" id="11471692"/>
<dbReference type="AlphaFoldDB" id="I6NCQ6"/>
<dbReference type="EC" id="3.1.26.5" evidence="4 10"/>
<dbReference type="PANTHER" id="PTHR15441:SF2">
    <property type="entry name" value="RIBONUCLEASE P_MRP PROTEIN SUBUNIT POP5"/>
    <property type="match status" value="1"/>
</dbReference>
<evidence type="ECO:0000256" key="7">
    <source>
        <dbReference type="ARBA" id="ARBA00023242"/>
    </source>
</evidence>
<sequence>MVRLKSRYILFEILYPPIHSNNKYENLGFTSVDDVLLHYHQMSSPTITYKSISQELRRVLQVNFGGYGVARATNILQVKYFSNKTSTGILRCSREDYELVIIALTFMTKLGNVENIIVNPVKISGTIKKIEQFAIRRNKQLAFKFNRTISLNDFENVSEDDANE</sequence>
<comment type="subcellular location">
    <subcellularLocation>
        <location evidence="2">Nucleus</location>
    </subcellularLocation>
</comment>
<organism evidence="11 12">
    <name type="scientific">Eremothecium cymbalariae (strain CBS 270.75 / DBVPG 7215 / KCTC 17166 / NRRL Y-17582)</name>
    <name type="common">Yeast</name>
    <dbReference type="NCBI Taxonomy" id="931890"/>
    <lineage>
        <taxon>Eukaryota</taxon>
        <taxon>Fungi</taxon>
        <taxon>Dikarya</taxon>
        <taxon>Ascomycota</taxon>
        <taxon>Saccharomycotina</taxon>
        <taxon>Saccharomycetes</taxon>
        <taxon>Saccharomycetales</taxon>
        <taxon>Saccharomycetaceae</taxon>
        <taxon>Eremothecium</taxon>
    </lineage>
</organism>
<comment type="similarity">
    <text evidence="3 10">Belongs to the eukaryotic/archaeal RNase P protein component 2 family.</text>
</comment>
<reference evidence="11 12" key="1">
    <citation type="journal article" date="2011" name="G3 (Bethesda)">
        <title>Genome evolution in the Eremothecium clade of the Saccharomyces complex revealed by comparative genomics.</title>
        <authorList>
            <person name="Wendland J."/>
            <person name="Walther A."/>
        </authorList>
    </citation>
    <scope>NUCLEOTIDE SEQUENCE [LARGE SCALE GENOMIC DNA]</scope>
    <source>
        <strain evidence="12">CBS 270.75 / DBVPG 7215 / KCTC 17166 / NRRL Y-17582</strain>
    </source>
</reference>
<evidence type="ECO:0000256" key="4">
    <source>
        <dbReference type="ARBA" id="ARBA00012179"/>
    </source>
</evidence>
<dbReference type="SUPFAM" id="SSF160350">
    <property type="entry name" value="Rnp2-like"/>
    <property type="match status" value="1"/>
</dbReference>
<evidence type="ECO:0000256" key="10">
    <source>
        <dbReference type="PIRNR" id="PIRNR023803"/>
    </source>
</evidence>
<dbReference type="STRING" id="931890.I6NCQ6"/>
<evidence type="ECO:0000256" key="1">
    <source>
        <dbReference type="ARBA" id="ARBA00000928"/>
    </source>
</evidence>
<keyword evidence="7" id="KW-0539">Nucleus</keyword>
<dbReference type="PANTHER" id="PTHR15441">
    <property type="entry name" value="RIBONUCLEASE P PROTEIN SUBUNIT P14"/>
    <property type="match status" value="1"/>
</dbReference>
<dbReference type="PIRSF" id="PIRSF023803">
    <property type="entry name" value="Ribonuclease_P_prd"/>
    <property type="match status" value="1"/>
</dbReference>
<dbReference type="GO" id="GO:0033204">
    <property type="term" value="F:ribonuclease P RNA binding"/>
    <property type="evidence" value="ECO:0007669"/>
    <property type="project" value="InterPro"/>
</dbReference>
<dbReference type="GO" id="GO:0000294">
    <property type="term" value="P:nuclear-transcribed mRNA catabolic process, RNase MRP-dependent"/>
    <property type="evidence" value="ECO:0007669"/>
    <property type="project" value="EnsemblFungi"/>
</dbReference>
<dbReference type="eggNOG" id="KOG4639">
    <property type="taxonomic scope" value="Eukaryota"/>
</dbReference>
<dbReference type="InParanoid" id="I6NCQ6"/>
<dbReference type="InterPro" id="IPR016819">
    <property type="entry name" value="RNase_P/MRP_POP5"/>
</dbReference>
<name>I6NCQ6_ERECY</name>
<gene>
    <name evidence="11" type="ordered locus">Ecym_5058</name>
</gene>
<evidence type="ECO:0000256" key="8">
    <source>
        <dbReference type="ARBA" id="ARBA00044198"/>
    </source>
</evidence>
<dbReference type="GO" id="GO:0004526">
    <property type="term" value="F:ribonuclease P activity"/>
    <property type="evidence" value="ECO:0007669"/>
    <property type="project" value="UniProtKB-EC"/>
</dbReference>
<evidence type="ECO:0000256" key="9">
    <source>
        <dbReference type="ARBA" id="ARBA00055200"/>
    </source>
</evidence>
<keyword evidence="12" id="KW-1185">Reference proteome</keyword>
<dbReference type="InterPro" id="IPR038085">
    <property type="entry name" value="Rnp2-like_sf"/>
</dbReference>
<dbReference type="GO" id="GO:0034965">
    <property type="term" value="P:intronic box C/D snoRNA processing"/>
    <property type="evidence" value="ECO:0007669"/>
    <property type="project" value="EnsemblFungi"/>
</dbReference>
<keyword evidence="5 10" id="KW-0819">tRNA processing</keyword>
<dbReference type="OrthoDB" id="24745at2759"/>
<dbReference type="FunFam" id="3.30.70.3250:FF:000004">
    <property type="entry name" value="Ribonuclease P/MRP protein subunit POP5"/>
    <property type="match status" value="1"/>
</dbReference>
<dbReference type="GO" id="GO:0000447">
    <property type="term" value="P:endonucleolytic cleavage in ITS1 to separate SSU-rRNA from 5.8S rRNA and LSU-rRNA from tricistronic rRNA transcript (SSU-rRNA, 5.8S rRNA, LSU-rRNA)"/>
    <property type="evidence" value="ECO:0007669"/>
    <property type="project" value="EnsemblFungi"/>
</dbReference>
<accession>I6NCQ6</accession>
<dbReference type="Proteomes" id="UP000006790">
    <property type="component" value="Chromosome 5"/>
</dbReference>
<evidence type="ECO:0000313" key="11">
    <source>
        <dbReference type="EMBL" id="AET39848.1"/>
    </source>
</evidence>
<dbReference type="KEGG" id="erc:Ecym_5058"/>